<sequence length="172" mass="19434">MKKALEVGCGKFAEWESLKREHKAYAFLAKGSISFPFKQCIADAITASSTDHFPREGIRNTLLLGDRSGRRSSWWLGKEQSNPVVPETLAYKLVSDIRVITELIYKLFKSLDDSLGEPSDNFANDNSYELTLHRSFQWLNVSYIQANGRSLSPAFGVEIVEPSRKFVLEAQI</sequence>
<dbReference type="eggNOG" id="ENOG502QRFZ">
    <property type="taxonomic scope" value="Eukaryota"/>
</dbReference>
<name>B9IC67_POPTR</name>
<dbReference type="EMBL" id="CM009303">
    <property type="protein sequence ID" value="PNT03549.1"/>
    <property type="molecule type" value="Genomic_DNA"/>
</dbReference>
<protein>
    <submittedName>
        <fullName evidence="1">Uncharacterized protein</fullName>
    </submittedName>
</protein>
<dbReference type="PANTHER" id="PTHR39741">
    <property type="entry name" value="F-BOX DOMAIN CONTAINING PROTEIN, EXPRESSED"/>
    <property type="match status" value="1"/>
</dbReference>
<dbReference type="InterPro" id="IPR055336">
    <property type="entry name" value="At4g00755-like"/>
</dbReference>
<accession>B9IC67</accession>
<dbReference type="PANTHER" id="PTHR39741:SF14">
    <property type="entry name" value="F-BOX DOMAIN-CONTAINING PROTEIN"/>
    <property type="match status" value="1"/>
</dbReference>
<evidence type="ECO:0000313" key="1">
    <source>
        <dbReference type="EMBL" id="PNT03549.1"/>
    </source>
</evidence>
<organism evidence="1 2">
    <name type="scientific">Populus trichocarpa</name>
    <name type="common">Western balsam poplar</name>
    <name type="synonym">Populus balsamifera subsp. trichocarpa</name>
    <dbReference type="NCBI Taxonomy" id="3694"/>
    <lineage>
        <taxon>Eukaryota</taxon>
        <taxon>Viridiplantae</taxon>
        <taxon>Streptophyta</taxon>
        <taxon>Embryophyta</taxon>
        <taxon>Tracheophyta</taxon>
        <taxon>Spermatophyta</taxon>
        <taxon>Magnoliopsida</taxon>
        <taxon>eudicotyledons</taxon>
        <taxon>Gunneridae</taxon>
        <taxon>Pentapetalae</taxon>
        <taxon>rosids</taxon>
        <taxon>fabids</taxon>
        <taxon>Malpighiales</taxon>
        <taxon>Salicaceae</taxon>
        <taxon>Saliceae</taxon>
        <taxon>Populus</taxon>
    </lineage>
</organism>
<dbReference type="InParanoid" id="B9IC67"/>
<keyword evidence="2" id="KW-1185">Reference proteome</keyword>
<dbReference type="AlphaFoldDB" id="B9IC67"/>
<dbReference type="STRING" id="3694.B9IC67"/>
<evidence type="ECO:0000313" key="2">
    <source>
        <dbReference type="Proteomes" id="UP000006729"/>
    </source>
</evidence>
<gene>
    <name evidence="1" type="ORF">POPTR_014G076200</name>
</gene>
<dbReference type="HOGENOM" id="CLU_1557858_0_0_1"/>
<dbReference type="Proteomes" id="UP000006729">
    <property type="component" value="Chromosome 14"/>
</dbReference>
<proteinExistence type="predicted"/>
<reference evidence="1 2" key="1">
    <citation type="journal article" date="2006" name="Science">
        <title>The genome of black cottonwood, Populus trichocarpa (Torr. &amp; Gray).</title>
        <authorList>
            <person name="Tuskan G.A."/>
            <person name="Difazio S."/>
            <person name="Jansson S."/>
            <person name="Bohlmann J."/>
            <person name="Grigoriev I."/>
            <person name="Hellsten U."/>
            <person name="Putnam N."/>
            <person name="Ralph S."/>
            <person name="Rombauts S."/>
            <person name="Salamov A."/>
            <person name="Schein J."/>
            <person name="Sterck L."/>
            <person name="Aerts A."/>
            <person name="Bhalerao R.R."/>
            <person name="Bhalerao R.P."/>
            <person name="Blaudez D."/>
            <person name="Boerjan W."/>
            <person name="Brun A."/>
            <person name="Brunner A."/>
            <person name="Busov V."/>
            <person name="Campbell M."/>
            <person name="Carlson J."/>
            <person name="Chalot M."/>
            <person name="Chapman J."/>
            <person name="Chen G.L."/>
            <person name="Cooper D."/>
            <person name="Coutinho P.M."/>
            <person name="Couturier J."/>
            <person name="Covert S."/>
            <person name="Cronk Q."/>
            <person name="Cunningham R."/>
            <person name="Davis J."/>
            <person name="Degroeve S."/>
            <person name="Dejardin A."/>
            <person name="Depamphilis C."/>
            <person name="Detter J."/>
            <person name="Dirks B."/>
            <person name="Dubchak I."/>
            <person name="Duplessis S."/>
            <person name="Ehlting J."/>
            <person name="Ellis B."/>
            <person name="Gendler K."/>
            <person name="Goodstein D."/>
            <person name="Gribskov M."/>
            <person name="Grimwood J."/>
            <person name="Groover A."/>
            <person name="Gunter L."/>
            <person name="Hamberger B."/>
            <person name="Heinze B."/>
            <person name="Helariutta Y."/>
            <person name="Henrissat B."/>
            <person name="Holligan D."/>
            <person name="Holt R."/>
            <person name="Huang W."/>
            <person name="Islam-Faridi N."/>
            <person name="Jones S."/>
            <person name="Jones-Rhoades M."/>
            <person name="Jorgensen R."/>
            <person name="Joshi C."/>
            <person name="Kangasjarvi J."/>
            <person name="Karlsson J."/>
            <person name="Kelleher C."/>
            <person name="Kirkpatrick R."/>
            <person name="Kirst M."/>
            <person name="Kohler A."/>
            <person name="Kalluri U."/>
            <person name="Larimer F."/>
            <person name="Leebens-Mack J."/>
            <person name="Leple J.C."/>
            <person name="Locascio P."/>
            <person name="Lou Y."/>
            <person name="Lucas S."/>
            <person name="Martin F."/>
            <person name="Montanini B."/>
            <person name="Napoli C."/>
            <person name="Nelson D.R."/>
            <person name="Nelson C."/>
            <person name="Nieminen K."/>
            <person name="Nilsson O."/>
            <person name="Pereda V."/>
            <person name="Peter G."/>
            <person name="Philippe R."/>
            <person name="Pilate G."/>
            <person name="Poliakov A."/>
            <person name="Razumovskaya J."/>
            <person name="Richardson P."/>
            <person name="Rinaldi C."/>
            <person name="Ritland K."/>
            <person name="Rouze P."/>
            <person name="Ryaboy D."/>
            <person name="Schmutz J."/>
            <person name="Schrader J."/>
            <person name="Segerman B."/>
            <person name="Shin H."/>
            <person name="Siddiqui A."/>
            <person name="Sterky F."/>
            <person name="Terry A."/>
            <person name="Tsai C.J."/>
            <person name="Uberbacher E."/>
            <person name="Unneberg P."/>
            <person name="Vahala J."/>
            <person name="Wall K."/>
            <person name="Wessler S."/>
            <person name="Yang G."/>
            <person name="Yin T."/>
            <person name="Douglas C."/>
            <person name="Marra M."/>
            <person name="Sandberg G."/>
            <person name="Van de Peer Y."/>
            <person name="Rokhsar D."/>
        </authorList>
    </citation>
    <scope>NUCLEOTIDE SEQUENCE [LARGE SCALE GENOMIC DNA]</scope>
    <source>
        <strain evidence="2">cv. Nisqually</strain>
    </source>
</reference>